<keyword evidence="1" id="KW-0812">Transmembrane</keyword>
<evidence type="ECO:0000313" key="4">
    <source>
        <dbReference type="Proteomes" id="UP001480595"/>
    </source>
</evidence>
<keyword evidence="1" id="KW-0472">Membrane</keyword>
<feature type="transmembrane region" description="Helical" evidence="1">
    <location>
        <begin position="164"/>
        <end position="184"/>
    </location>
</feature>
<sequence>HTLLTLEYVVLSLALLAVVIRLYVRATKIGFGRHIWDITVSILLGKSYLFSVNGIMYPLTMLFAKLPILLLCIRIFNINRAVRIMIFVSITILTLFYLAIACIAIGSIVICNGLNANSIGFCRDYSGQLPLKRKLGALAVFAAGFALTRLVEFCIHYGSSYTLWIQAINAQLTFVISFGMMCYVGDTLLMTPPQDRPDGHCHNCPLRILLPILLQAQESLCTVDYVIPSQASGPAEGLPSFPEAPINGFPRVAFQETQQRGHH</sequence>
<feature type="domain" description="Rhodopsin" evidence="2">
    <location>
        <begin position="12"/>
        <end position="105"/>
    </location>
</feature>
<name>A0ABR1UZR9_9PEZI</name>
<comment type="caution">
    <text evidence="3">The sequence shown here is derived from an EMBL/GenBank/DDBJ whole genome shotgun (WGS) entry which is preliminary data.</text>
</comment>
<feature type="transmembrane region" description="Helical" evidence="1">
    <location>
        <begin position="55"/>
        <end position="78"/>
    </location>
</feature>
<gene>
    <name evidence="3" type="ORF">PG994_007077</name>
</gene>
<dbReference type="EMBL" id="JAQQWL010000007">
    <property type="protein sequence ID" value="KAK8064439.1"/>
    <property type="molecule type" value="Genomic_DNA"/>
</dbReference>
<accession>A0ABR1UZR9</accession>
<feature type="non-terminal residue" evidence="3">
    <location>
        <position position="1"/>
    </location>
</feature>
<evidence type="ECO:0000256" key="1">
    <source>
        <dbReference type="SAM" id="Phobius"/>
    </source>
</evidence>
<dbReference type="InterPro" id="IPR049326">
    <property type="entry name" value="Rhodopsin_dom_fungi"/>
</dbReference>
<dbReference type="Pfam" id="PF20684">
    <property type="entry name" value="Fung_rhodopsin"/>
    <property type="match status" value="1"/>
</dbReference>
<feature type="transmembrane region" description="Helical" evidence="1">
    <location>
        <begin position="84"/>
        <end position="114"/>
    </location>
</feature>
<keyword evidence="4" id="KW-1185">Reference proteome</keyword>
<protein>
    <recommendedName>
        <fullName evidence="2">Rhodopsin domain-containing protein</fullName>
    </recommendedName>
</protein>
<feature type="transmembrane region" description="Helical" evidence="1">
    <location>
        <begin position="135"/>
        <end position="158"/>
    </location>
</feature>
<proteinExistence type="predicted"/>
<organism evidence="3 4">
    <name type="scientific">Apiospora phragmitis</name>
    <dbReference type="NCBI Taxonomy" id="2905665"/>
    <lineage>
        <taxon>Eukaryota</taxon>
        <taxon>Fungi</taxon>
        <taxon>Dikarya</taxon>
        <taxon>Ascomycota</taxon>
        <taxon>Pezizomycotina</taxon>
        <taxon>Sordariomycetes</taxon>
        <taxon>Xylariomycetidae</taxon>
        <taxon>Amphisphaeriales</taxon>
        <taxon>Apiosporaceae</taxon>
        <taxon>Apiospora</taxon>
    </lineage>
</organism>
<dbReference type="GeneID" id="92091549"/>
<feature type="transmembrane region" description="Helical" evidence="1">
    <location>
        <begin position="6"/>
        <end position="24"/>
    </location>
</feature>
<reference evidence="3 4" key="1">
    <citation type="submission" date="2023-01" db="EMBL/GenBank/DDBJ databases">
        <title>Analysis of 21 Apiospora genomes using comparative genomics revels a genus with tremendous synthesis potential of carbohydrate active enzymes and secondary metabolites.</title>
        <authorList>
            <person name="Sorensen T."/>
        </authorList>
    </citation>
    <scope>NUCLEOTIDE SEQUENCE [LARGE SCALE GENOMIC DNA]</scope>
    <source>
        <strain evidence="3 4">CBS 135458</strain>
    </source>
</reference>
<evidence type="ECO:0000259" key="2">
    <source>
        <dbReference type="Pfam" id="PF20684"/>
    </source>
</evidence>
<dbReference type="Proteomes" id="UP001480595">
    <property type="component" value="Unassembled WGS sequence"/>
</dbReference>
<keyword evidence="1" id="KW-1133">Transmembrane helix</keyword>
<evidence type="ECO:0000313" key="3">
    <source>
        <dbReference type="EMBL" id="KAK8064439.1"/>
    </source>
</evidence>
<dbReference type="RefSeq" id="XP_066715428.1">
    <property type="nucleotide sequence ID" value="XM_066858486.1"/>
</dbReference>